<name>A0A7I8VJW7_9ANNE</name>
<dbReference type="GO" id="GO:0050650">
    <property type="term" value="P:chondroitin sulfate proteoglycan biosynthetic process"/>
    <property type="evidence" value="ECO:0007669"/>
    <property type="project" value="TreeGrafter"/>
</dbReference>
<keyword evidence="7" id="KW-1185">Reference proteome</keyword>
<organism evidence="6 7">
    <name type="scientific">Dimorphilus gyrociliatus</name>
    <dbReference type="NCBI Taxonomy" id="2664684"/>
    <lineage>
        <taxon>Eukaryota</taxon>
        <taxon>Metazoa</taxon>
        <taxon>Spiralia</taxon>
        <taxon>Lophotrochozoa</taxon>
        <taxon>Annelida</taxon>
        <taxon>Polychaeta</taxon>
        <taxon>Polychaeta incertae sedis</taxon>
        <taxon>Dinophilidae</taxon>
        <taxon>Dimorphilus</taxon>
    </lineage>
</organism>
<evidence type="ECO:0000256" key="2">
    <source>
        <dbReference type="ARBA" id="ARBA00022801"/>
    </source>
</evidence>
<dbReference type="InterPro" id="IPR029033">
    <property type="entry name" value="His_PPase_superfam"/>
</dbReference>
<dbReference type="GO" id="GO:0005794">
    <property type="term" value="C:Golgi apparatus"/>
    <property type="evidence" value="ECO:0007669"/>
    <property type="project" value="TreeGrafter"/>
</dbReference>
<keyword evidence="2" id="KW-0378">Hydrolase</keyword>
<dbReference type="OrthoDB" id="10262962at2759"/>
<dbReference type="Proteomes" id="UP000549394">
    <property type="component" value="Unassembled WGS sequence"/>
</dbReference>
<evidence type="ECO:0000256" key="5">
    <source>
        <dbReference type="ARBA" id="ARBA00041499"/>
    </source>
</evidence>
<dbReference type="GO" id="GO:0006024">
    <property type="term" value="P:glycosaminoglycan biosynthetic process"/>
    <property type="evidence" value="ECO:0007669"/>
    <property type="project" value="TreeGrafter"/>
</dbReference>
<dbReference type="InterPro" id="IPR000560">
    <property type="entry name" value="His_Pase_clade-2"/>
</dbReference>
<evidence type="ECO:0000256" key="3">
    <source>
        <dbReference type="ARBA" id="ARBA00036311"/>
    </source>
</evidence>
<reference evidence="6 7" key="1">
    <citation type="submission" date="2020-08" db="EMBL/GenBank/DDBJ databases">
        <authorList>
            <person name="Hejnol A."/>
        </authorList>
    </citation>
    <scope>NUCLEOTIDE SEQUENCE [LARGE SCALE GENOMIC DNA]</scope>
</reference>
<dbReference type="PANTHER" id="PTHR11567:SF110">
    <property type="entry name" value="2-PHOSPHOXYLOSE PHOSPHATASE 1"/>
    <property type="match status" value="1"/>
</dbReference>
<comment type="caution">
    <text evidence="6">The sequence shown here is derived from an EMBL/GenBank/DDBJ whole genome shotgun (WGS) entry which is preliminary data.</text>
</comment>
<evidence type="ECO:0000313" key="7">
    <source>
        <dbReference type="Proteomes" id="UP000549394"/>
    </source>
</evidence>
<dbReference type="EMBL" id="CAJFCJ010000006">
    <property type="protein sequence ID" value="CAD5115998.1"/>
    <property type="molecule type" value="Genomic_DNA"/>
</dbReference>
<sequence length="401" mass="46514">MKDDILYYCNFPTEIGNGEEGSISSKYKLTKVFTIIRHGDRFPIHSIPNHKYLTESCKAQDNVQLKKKLPSFKNYTESMNKQVKLNLRNKGDSFKPFPIFPNDEFCGQAFLTPEGAAQHVEIGKLLNERYIKNHKLLDDQYDNKVYAGNNSLCHQKSNHPCACKPLKEEAIMNLMASGVNQPANSYKHPKLYSVYKHMSNVFDVDASNLPPARQIMDTAMVQACHNEFLPSYKRDCINPVEFRKLVNFVNSHGKTKVNTNFWKVVSYLKMIPLLYEIASNMKEKTIEKFFLYSGHDSTIDPLLTLLGVNTGIWPPYASRIIFEQYEYNERNYFRVLYNGKDVTRKIGFCKGKPLENDKLCSLETLWQFVNFQYLKELKCKSYRAACSIFSFKDNSLFRNFT</sequence>
<accession>A0A7I8VJW7</accession>
<dbReference type="SUPFAM" id="SSF53254">
    <property type="entry name" value="Phosphoglycerate mutase-like"/>
    <property type="match status" value="1"/>
</dbReference>
<dbReference type="Gene3D" id="3.40.50.1240">
    <property type="entry name" value="Phosphoglycerate mutase-like"/>
    <property type="match status" value="2"/>
</dbReference>
<dbReference type="InterPro" id="IPR033379">
    <property type="entry name" value="Acid_Pase_AS"/>
</dbReference>
<evidence type="ECO:0000256" key="1">
    <source>
        <dbReference type="ARBA" id="ARBA00005375"/>
    </source>
</evidence>
<evidence type="ECO:0000313" key="6">
    <source>
        <dbReference type="EMBL" id="CAD5115998.1"/>
    </source>
</evidence>
<proteinExistence type="inferred from homology"/>
<evidence type="ECO:0000256" key="4">
    <source>
        <dbReference type="ARBA" id="ARBA00040357"/>
    </source>
</evidence>
<gene>
    <name evidence="6" type="ORF">DGYR_LOCUS4676</name>
</gene>
<comment type="similarity">
    <text evidence="1">Belongs to the histidine acid phosphatase family.</text>
</comment>
<protein>
    <recommendedName>
        <fullName evidence="4">2-phosphoxylose phosphatase 1</fullName>
    </recommendedName>
    <alternativeName>
        <fullName evidence="5">Acid phosphatase-like protein 2</fullName>
    </alternativeName>
</protein>
<comment type="catalytic activity">
    <reaction evidence="3">
        <text>3-O-[beta-D-GlcA-(1-&gt;3)-beta-D-Gal-(1-&gt;3)-beta-D-Gal-(1-&gt;4)-beta-D-2-O-P-Xyl]-L-seryl-[protein] + H2O = 3-O-(beta-D-GlcA-(1-&gt;3)-beta-D-Gal-(1-&gt;3)-beta-D-Gal-(1-&gt;4)-beta-D-Xyl)-L-seryl-[protein] + phosphate</text>
        <dbReference type="Rhea" id="RHEA:56512"/>
        <dbReference type="Rhea" id="RHEA-COMP:12573"/>
        <dbReference type="Rhea" id="RHEA-COMP:14559"/>
        <dbReference type="ChEBI" id="CHEBI:15377"/>
        <dbReference type="ChEBI" id="CHEBI:43474"/>
        <dbReference type="ChEBI" id="CHEBI:132093"/>
        <dbReference type="ChEBI" id="CHEBI:140495"/>
    </reaction>
</comment>
<dbReference type="AlphaFoldDB" id="A0A7I8VJW7"/>
<dbReference type="InterPro" id="IPR050645">
    <property type="entry name" value="Histidine_acid_phosphatase"/>
</dbReference>
<dbReference type="CDD" id="cd07061">
    <property type="entry name" value="HP_HAP_like"/>
    <property type="match status" value="1"/>
</dbReference>
<dbReference type="GO" id="GO:0016791">
    <property type="term" value="F:phosphatase activity"/>
    <property type="evidence" value="ECO:0007669"/>
    <property type="project" value="TreeGrafter"/>
</dbReference>
<dbReference type="PROSITE" id="PS00616">
    <property type="entry name" value="HIS_ACID_PHOSPHAT_1"/>
    <property type="match status" value="1"/>
</dbReference>
<dbReference type="PANTHER" id="PTHR11567">
    <property type="entry name" value="ACID PHOSPHATASE-RELATED"/>
    <property type="match status" value="1"/>
</dbReference>
<dbReference type="Pfam" id="PF00328">
    <property type="entry name" value="His_Phos_2"/>
    <property type="match status" value="2"/>
</dbReference>